<evidence type="ECO:0000313" key="2">
    <source>
        <dbReference type="Proteomes" id="UP000001444"/>
    </source>
</evidence>
<accession>C9Z8D4</accession>
<protein>
    <submittedName>
        <fullName evidence="1">Uncharacterized protein</fullName>
    </submittedName>
</protein>
<organism evidence="1 2">
    <name type="scientific">Streptomyces scabiei (strain 87.22)</name>
    <dbReference type="NCBI Taxonomy" id="680198"/>
    <lineage>
        <taxon>Bacteria</taxon>
        <taxon>Bacillati</taxon>
        <taxon>Actinomycetota</taxon>
        <taxon>Actinomycetes</taxon>
        <taxon>Kitasatosporales</taxon>
        <taxon>Streptomycetaceae</taxon>
        <taxon>Streptomyces</taxon>
    </lineage>
</organism>
<dbReference type="KEGG" id="scb:SCAB_28621"/>
<gene>
    <name evidence="1" type="ordered locus">SCAB_28621</name>
</gene>
<dbReference type="Proteomes" id="UP000001444">
    <property type="component" value="Chromosome"/>
</dbReference>
<keyword evidence="2" id="KW-1185">Reference proteome</keyword>
<dbReference type="HOGENOM" id="CLU_3206047_0_0_11"/>
<proteinExistence type="predicted"/>
<evidence type="ECO:0000313" key="1">
    <source>
        <dbReference type="EMBL" id="CBG69961.1"/>
    </source>
</evidence>
<dbReference type="AlphaFoldDB" id="C9Z8D4"/>
<sequence>MAVLFGSPAVRVHRFKPPKSVSCAGAPPGLVAHCAVASGPEPARG</sequence>
<dbReference type="EMBL" id="FN554889">
    <property type="protein sequence ID" value="CBG69961.1"/>
    <property type="molecule type" value="Genomic_DNA"/>
</dbReference>
<reference evidence="1 2" key="1">
    <citation type="journal article" date="2010" name="Mol. Plant Microbe Interact.">
        <title>Streptomyces scabies 87-22 contains a coronafacic acid-like biosynthetic cluster that contributes to plant-microbe interactions.</title>
        <authorList>
            <person name="Bignell D.R."/>
            <person name="Seipke R.F."/>
            <person name="Huguet-Tapia J.C."/>
            <person name="Chambers A.H."/>
            <person name="Parry R.J."/>
            <person name="Loria R."/>
        </authorList>
    </citation>
    <scope>NUCLEOTIDE SEQUENCE [LARGE SCALE GENOMIC DNA]</scope>
    <source>
        <strain evidence="1 2">87.22</strain>
    </source>
</reference>
<name>C9Z8D4_STRSW</name>